<evidence type="ECO:0000313" key="3">
    <source>
        <dbReference type="Proteomes" id="UP000525078"/>
    </source>
</evidence>
<gene>
    <name evidence="2" type="ORF">F8388_011421</name>
</gene>
<dbReference type="InterPro" id="IPR050796">
    <property type="entry name" value="SCF_F-box_component"/>
</dbReference>
<dbReference type="SMART" id="SM00256">
    <property type="entry name" value="FBOX"/>
    <property type="match status" value="1"/>
</dbReference>
<reference evidence="2 3" key="1">
    <citation type="journal article" date="2020" name="bioRxiv">
        <title>Sequence and annotation of 42 cannabis genomes reveals extensive copy number variation in cannabinoid synthesis and pathogen resistance genes.</title>
        <authorList>
            <person name="Mckernan K.J."/>
            <person name="Helbert Y."/>
            <person name="Kane L.T."/>
            <person name="Ebling H."/>
            <person name="Zhang L."/>
            <person name="Liu B."/>
            <person name="Eaton Z."/>
            <person name="Mclaughlin S."/>
            <person name="Kingan S."/>
            <person name="Baybayan P."/>
            <person name="Concepcion G."/>
            <person name="Jordan M."/>
            <person name="Riva A."/>
            <person name="Barbazuk W."/>
            <person name="Harkins T."/>
        </authorList>
    </citation>
    <scope>NUCLEOTIDE SEQUENCE [LARGE SCALE GENOMIC DNA]</scope>
    <source>
        <strain evidence="3">cv. Jamaican Lion 4</strain>
        <tissue evidence="2">Leaf</tissue>
    </source>
</reference>
<dbReference type="EMBL" id="JAATIP010000182">
    <property type="protein sequence ID" value="KAF4362594.1"/>
    <property type="molecule type" value="Genomic_DNA"/>
</dbReference>
<sequence>MERIILKFEKIYKSCYSSFPNLAVETTTVNFPNSALADLPWDTIVYILSLLPVQDLLCYKCLSKRWCSLIESREFIKNHLNRSMENNSNIFVIINFEASI</sequence>
<dbReference type="PANTHER" id="PTHR31672">
    <property type="entry name" value="BNACNNG10540D PROTEIN"/>
    <property type="match status" value="1"/>
</dbReference>
<dbReference type="InterPro" id="IPR036047">
    <property type="entry name" value="F-box-like_dom_sf"/>
</dbReference>
<proteinExistence type="predicted"/>
<name>A0A7J6EVZ1_CANSA</name>
<dbReference type="InterPro" id="IPR001810">
    <property type="entry name" value="F-box_dom"/>
</dbReference>
<dbReference type="AlphaFoldDB" id="A0A7J6EVZ1"/>
<accession>A0A7J6EVZ1</accession>
<feature type="domain" description="F-box" evidence="1">
    <location>
        <begin position="33"/>
        <end position="79"/>
    </location>
</feature>
<evidence type="ECO:0000259" key="1">
    <source>
        <dbReference type="PROSITE" id="PS50181"/>
    </source>
</evidence>
<comment type="caution">
    <text evidence="2">The sequence shown here is derived from an EMBL/GenBank/DDBJ whole genome shotgun (WGS) entry which is preliminary data.</text>
</comment>
<dbReference type="SUPFAM" id="SSF81383">
    <property type="entry name" value="F-box domain"/>
    <property type="match status" value="1"/>
</dbReference>
<dbReference type="PROSITE" id="PS50181">
    <property type="entry name" value="FBOX"/>
    <property type="match status" value="1"/>
</dbReference>
<organism evidence="2 3">
    <name type="scientific">Cannabis sativa</name>
    <name type="common">Hemp</name>
    <name type="synonym">Marijuana</name>
    <dbReference type="NCBI Taxonomy" id="3483"/>
    <lineage>
        <taxon>Eukaryota</taxon>
        <taxon>Viridiplantae</taxon>
        <taxon>Streptophyta</taxon>
        <taxon>Embryophyta</taxon>
        <taxon>Tracheophyta</taxon>
        <taxon>Spermatophyta</taxon>
        <taxon>Magnoliopsida</taxon>
        <taxon>eudicotyledons</taxon>
        <taxon>Gunneridae</taxon>
        <taxon>Pentapetalae</taxon>
        <taxon>rosids</taxon>
        <taxon>fabids</taxon>
        <taxon>Rosales</taxon>
        <taxon>Cannabaceae</taxon>
        <taxon>Cannabis</taxon>
    </lineage>
</organism>
<dbReference type="Proteomes" id="UP000525078">
    <property type="component" value="Unassembled WGS sequence"/>
</dbReference>
<dbReference type="PANTHER" id="PTHR31672:SF13">
    <property type="entry name" value="F-BOX PROTEIN CPR30-LIKE"/>
    <property type="match status" value="1"/>
</dbReference>
<dbReference type="Pfam" id="PF00646">
    <property type="entry name" value="F-box"/>
    <property type="match status" value="1"/>
</dbReference>
<protein>
    <recommendedName>
        <fullName evidence="1">F-box domain-containing protein</fullName>
    </recommendedName>
</protein>
<evidence type="ECO:0000313" key="2">
    <source>
        <dbReference type="EMBL" id="KAF4362594.1"/>
    </source>
</evidence>
<dbReference type="Gene3D" id="1.20.1280.50">
    <property type="match status" value="1"/>
</dbReference>